<reference evidence="3 4" key="1">
    <citation type="submission" date="2014-02" db="EMBL/GenBank/DDBJ databases">
        <authorList>
            <person name="Sibley D."/>
            <person name="Venepally P."/>
            <person name="Karamycheva S."/>
            <person name="Hadjithomas M."/>
            <person name="Khan A."/>
            <person name="Brunk B."/>
            <person name="Roos D."/>
            <person name="Caler E."/>
            <person name="Lorenzi H."/>
        </authorList>
    </citation>
    <scope>NUCLEOTIDE SEQUENCE [LARGE SCALE GENOMIC DNA]</scope>
    <source>
        <strain evidence="3 4">GAB2-2007-GAL-DOM2</strain>
    </source>
</reference>
<evidence type="ECO:0000256" key="2">
    <source>
        <dbReference type="SAM" id="Phobius"/>
    </source>
</evidence>
<evidence type="ECO:0000313" key="4">
    <source>
        <dbReference type="Proteomes" id="UP000028837"/>
    </source>
</evidence>
<gene>
    <name evidence="3" type="ORF">TGDOM2_269130</name>
</gene>
<dbReference type="Proteomes" id="UP000028837">
    <property type="component" value="Unassembled WGS sequence"/>
</dbReference>
<dbReference type="OrthoDB" id="330071at2759"/>
<name>A0A086KHW6_TOXGO</name>
<keyword evidence="2" id="KW-0472">Membrane</keyword>
<feature type="transmembrane region" description="Helical" evidence="2">
    <location>
        <begin position="411"/>
        <end position="436"/>
    </location>
</feature>
<sequence>MNRRNDCQAMLLPMSASPCSPRRGGFEKYHDASQKADDDDQPVTRTEDKAVGLEGSTSDYGFWASACVSSHSTSSEITASDLKLQHHLLDVSFAAFPSSSITVAKMRPQGTHSLLNNGMVLVEQPQHAPSALGCANDVVEDYEMDTDAPYHARILPPSPLLSGCDPCENLSAAACAEGLLHGLHQQPRGSECLDRTLRERQEDDSDIHEGYANADDFETVVSPQSVSRAVEACDVNTCSTHTFVVASDQPDADLPVSGVCLQIHPDGHDEPWSDVVLTRGQDPGFCVVGSVIIGKSNEVLLDVKTPQEGLAPNEVQAQRDAFLLGASGVHHSRAAWGYPYKQHARETKLSSTACGSSDSPTAEGSKMKTTSGAQGRLRNSEGSCSLPSRLLRHICQTVQAYDQHRMNKNHLIVVGSTALIALTVAMLLICIVHTLLGKTPAGESPFLP</sequence>
<comment type="caution">
    <text evidence="3">The sequence shown here is derived from an EMBL/GenBank/DDBJ whole genome shotgun (WGS) entry which is preliminary data.</text>
</comment>
<dbReference type="AlphaFoldDB" id="A0A086KHW6"/>
<dbReference type="EMBL" id="AHZU02000465">
    <property type="protein sequence ID" value="KFG43984.1"/>
    <property type="molecule type" value="Genomic_DNA"/>
</dbReference>
<feature type="region of interest" description="Disordered" evidence="1">
    <location>
        <begin position="349"/>
        <end position="380"/>
    </location>
</feature>
<evidence type="ECO:0000256" key="1">
    <source>
        <dbReference type="SAM" id="MobiDB-lite"/>
    </source>
</evidence>
<feature type="compositionally biased region" description="Basic and acidic residues" evidence="1">
    <location>
        <begin position="24"/>
        <end position="36"/>
    </location>
</feature>
<proteinExistence type="predicted"/>
<dbReference type="VEuPathDB" id="ToxoDB:TGDOM2_269130"/>
<accession>A0A086KHW6</accession>
<protein>
    <submittedName>
        <fullName evidence="3">Putative transmembrane protein</fullName>
    </submittedName>
</protein>
<keyword evidence="2" id="KW-1133">Transmembrane helix</keyword>
<feature type="region of interest" description="Disordered" evidence="1">
    <location>
        <begin position="13"/>
        <end position="45"/>
    </location>
</feature>
<keyword evidence="2 3" id="KW-0812">Transmembrane</keyword>
<organism evidence="3 4">
    <name type="scientific">Toxoplasma gondii GAB2-2007-GAL-DOM2</name>
    <dbReference type="NCBI Taxonomy" id="1130820"/>
    <lineage>
        <taxon>Eukaryota</taxon>
        <taxon>Sar</taxon>
        <taxon>Alveolata</taxon>
        <taxon>Apicomplexa</taxon>
        <taxon>Conoidasida</taxon>
        <taxon>Coccidia</taxon>
        <taxon>Eucoccidiorida</taxon>
        <taxon>Eimeriorina</taxon>
        <taxon>Sarcocystidae</taxon>
        <taxon>Toxoplasma</taxon>
    </lineage>
</organism>
<feature type="compositionally biased region" description="Polar residues" evidence="1">
    <location>
        <begin position="349"/>
        <end position="373"/>
    </location>
</feature>
<evidence type="ECO:0000313" key="3">
    <source>
        <dbReference type="EMBL" id="KFG43984.1"/>
    </source>
</evidence>